<dbReference type="RefSeq" id="WP_034729311.1">
    <property type="nucleotide sequence ID" value="NZ_JPIN01000001.1"/>
</dbReference>
<comment type="caution">
    <text evidence="5">The sequence shown here is derived from an EMBL/GenBank/DDBJ whole genome shotgun (WGS) entry which is preliminary data.</text>
</comment>
<dbReference type="Gene3D" id="3.40.50.880">
    <property type="match status" value="1"/>
</dbReference>
<dbReference type="GO" id="GO:0008236">
    <property type="term" value="F:serine-type peptidase activity"/>
    <property type="evidence" value="ECO:0007669"/>
    <property type="project" value="UniProtKB-KW"/>
</dbReference>
<reference evidence="5 6" key="1">
    <citation type="submission" date="2014-06" db="EMBL/GenBank/DDBJ databases">
        <title>Draft genome sequence of Idiomarina sp. MCCC 1A10513.</title>
        <authorList>
            <person name="Du J."/>
            <person name="Lai Q."/>
            <person name="Shao Z."/>
        </authorList>
    </citation>
    <scope>NUCLEOTIDE SEQUENCE [LARGE SCALE GENOMIC DNA]</scope>
    <source>
        <strain evidence="5 6">MCCC 1A10513</strain>
    </source>
</reference>
<dbReference type="NCBIfam" id="NF003642">
    <property type="entry name" value="PRK05282.1"/>
    <property type="match status" value="1"/>
</dbReference>
<dbReference type="AlphaFoldDB" id="A0A094IRC7"/>
<organism evidence="5 6">
    <name type="scientific">Pseudidiomarina atlantica</name>
    <dbReference type="NCBI Taxonomy" id="1517416"/>
    <lineage>
        <taxon>Bacteria</taxon>
        <taxon>Pseudomonadati</taxon>
        <taxon>Pseudomonadota</taxon>
        <taxon>Gammaproteobacteria</taxon>
        <taxon>Alteromonadales</taxon>
        <taxon>Idiomarinaceae</taxon>
        <taxon>Pseudidiomarina</taxon>
    </lineage>
</organism>
<keyword evidence="2" id="KW-0645">Protease</keyword>
<evidence type="ECO:0000313" key="6">
    <source>
        <dbReference type="Proteomes" id="UP000053718"/>
    </source>
</evidence>
<comment type="similarity">
    <text evidence="1">Belongs to the peptidase S51 family.</text>
</comment>
<dbReference type="InterPro" id="IPR029062">
    <property type="entry name" value="Class_I_gatase-like"/>
</dbReference>
<gene>
    <name evidence="5" type="ORF">IDAT_00860</name>
</gene>
<accession>A0A094IRC7</accession>
<dbReference type="Pfam" id="PF03575">
    <property type="entry name" value="Peptidase_S51"/>
    <property type="match status" value="1"/>
</dbReference>
<keyword evidence="4" id="KW-0720">Serine protease</keyword>
<protein>
    <recommendedName>
        <fullName evidence="7">Peptidase E</fullName>
    </recommendedName>
</protein>
<dbReference type="SUPFAM" id="SSF52317">
    <property type="entry name" value="Class I glutamine amidotransferase-like"/>
    <property type="match status" value="1"/>
</dbReference>
<dbReference type="MEROPS" id="S51.001"/>
<sequence length="236" mass="25093">MQKLLLCSSSKAGDSDYLAPVIPWLCERVPAPATIAFVPFAGVTMSYAEYTQRVAEKLAPLGYDIINLAAQDDAVATLVAVDAILVGGGNTFHLLNELQQRGLVTPLQSTVQAGTPYIGWSAGSNIAGLSIRTTNDMPIVEPQSFSALSFLPCQLNPHYIDSHPPGFHGETRDQRLAEFTTVAPSTAVIGLREGSALWVDGDTVKLCGDAPGVLFLGNDKHQLPANSDISAWLSSK</sequence>
<dbReference type="PANTHER" id="PTHR20842">
    <property type="entry name" value="PROTEASE S51 ALPHA-ASPARTYL DIPEPTIDASE"/>
    <property type="match status" value="1"/>
</dbReference>
<dbReference type="EMBL" id="JPIN01000001">
    <property type="protein sequence ID" value="KFZ29687.1"/>
    <property type="molecule type" value="Genomic_DNA"/>
</dbReference>
<dbReference type="CDD" id="cd03146">
    <property type="entry name" value="GAT1_Peptidase_E"/>
    <property type="match status" value="1"/>
</dbReference>
<evidence type="ECO:0008006" key="7">
    <source>
        <dbReference type="Google" id="ProtNLM"/>
    </source>
</evidence>
<evidence type="ECO:0000256" key="1">
    <source>
        <dbReference type="ARBA" id="ARBA00006534"/>
    </source>
</evidence>
<keyword evidence="3" id="KW-0378">Hydrolase</keyword>
<evidence type="ECO:0000256" key="3">
    <source>
        <dbReference type="ARBA" id="ARBA00022801"/>
    </source>
</evidence>
<dbReference type="eggNOG" id="COG3340">
    <property type="taxonomic scope" value="Bacteria"/>
</dbReference>
<dbReference type="STRING" id="1517416.IDAT_00860"/>
<proteinExistence type="inferred from homology"/>
<name>A0A094IRC7_9GAMM</name>
<dbReference type="Proteomes" id="UP000053718">
    <property type="component" value="Unassembled WGS sequence"/>
</dbReference>
<evidence type="ECO:0000256" key="4">
    <source>
        <dbReference type="ARBA" id="ARBA00022825"/>
    </source>
</evidence>
<dbReference type="OrthoDB" id="3373764at2"/>
<evidence type="ECO:0000313" key="5">
    <source>
        <dbReference type="EMBL" id="KFZ29687.1"/>
    </source>
</evidence>
<dbReference type="GO" id="GO:0006508">
    <property type="term" value="P:proteolysis"/>
    <property type="evidence" value="ECO:0007669"/>
    <property type="project" value="UniProtKB-KW"/>
</dbReference>
<keyword evidence="6" id="KW-1185">Reference proteome</keyword>
<evidence type="ECO:0000256" key="2">
    <source>
        <dbReference type="ARBA" id="ARBA00022670"/>
    </source>
</evidence>
<dbReference type="InterPro" id="IPR005320">
    <property type="entry name" value="Peptidase_S51"/>
</dbReference>
<dbReference type="PANTHER" id="PTHR20842:SF0">
    <property type="entry name" value="ALPHA-ASPARTYL DIPEPTIDASE"/>
    <property type="match status" value="1"/>
</dbReference>